<comment type="similarity">
    <text evidence="12 14">Belongs to the fluoride channel Fluc/FEX (TC 1.A.43) family.</text>
</comment>
<evidence type="ECO:0000256" key="7">
    <source>
        <dbReference type="ARBA" id="ARBA00022989"/>
    </source>
</evidence>
<dbReference type="GO" id="GO:0005886">
    <property type="term" value="C:plasma membrane"/>
    <property type="evidence" value="ECO:0007669"/>
    <property type="project" value="UniProtKB-SubCell"/>
</dbReference>
<keyword evidence="3 14" id="KW-1003">Cell membrane</keyword>
<comment type="subcellular location">
    <subcellularLocation>
        <location evidence="1 14">Cell membrane</location>
        <topology evidence="1 14">Multi-pass membrane protein</topology>
    </subcellularLocation>
</comment>
<keyword evidence="10 14" id="KW-0472">Membrane</keyword>
<comment type="caution">
    <text evidence="15">The sequence shown here is derived from an EMBL/GenBank/DDBJ whole genome shotgun (WGS) entry which is preliminary data.</text>
</comment>
<dbReference type="AlphaFoldDB" id="A0A7C5SYK3"/>
<evidence type="ECO:0000256" key="4">
    <source>
        <dbReference type="ARBA" id="ARBA00022519"/>
    </source>
</evidence>
<evidence type="ECO:0000256" key="6">
    <source>
        <dbReference type="ARBA" id="ARBA00022723"/>
    </source>
</evidence>
<dbReference type="EMBL" id="DSAC01000067">
    <property type="protein sequence ID" value="HHO74060.1"/>
    <property type="molecule type" value="Genomic_DNA"/>
</dbReference>
<evidence type="ECO:0000256" key="10">
    <source>
        <dbReference type="ARBA" id="ARBA00023136"/>
    </source>
</evidence>
<dbReference type="InterPro" id="IPR003691">
    <property type="entry name" value="FluC"/>
</dbReference>
<dbReference type="Pfam" id="PF02537">
    <property type="entry name" value="CRCB"/>
    <property type="match status" value="1"/>
</dbReference>
<dbReference type="HAMAP" id="MF_00454">
    <property type="entry name" value="FluC"/>
    <property type="match status" value="1"/>
</dbReference>
<evidence type="ECO:0000256" key="1">
    <source>
        <dbReference type="ARBA" id="ARBA00004651"/>
    </source>
</evidence>
<sequence>MGVFLAIAIGGAIGSLLRFYLSKFLQKKFGVEFPVGTLMVNLTGAFFIGFFFSYLVEKLDISVELRAFLITGLLGGFTTFSTFAYESFNLIVNGEYLKFFAYFMGTSLVGLLLTFLGYNVGRWL</sequence>
<dbReference type="PANTHER" id="PTHR28259:SF18">
    <property type="entry name" value="FLUORIDE-SPECIFIC ION CHANNEL FLUC"/>
    <property type="match status" value="1"/>
</dbReference>
<protein>
    <recommendedName>
        <fullName evidence="14">Fluoride-specific ion channel FluC</fullName>
    </recommendedName>
</protein>
<feature type="transmembrane region" description="Helical" evidence="14">
    <location>
        <begin position="68"/>
        <end position="88"/>
    </location>
</feature>
<feature type="transmembrane region" description="Helical" evidence="14">
    <location>
        <begin position="38"/>
        <end position="56"/>
    </location>
</feature>
<evidence type="ECO:0000256" key="13">
    <source>
        <dbReference type="ARBA" id="ARBA00035585"/>
    </source>
</evidence>
<dbReference type="PANTHER" id="PTHR28259">
    <property type="entry name" value="FLUORIDE EXPORT PROTEIN 1-RELATED"/>
    <property type="match status" value="1"/>
</dbReference>
<gene>
    <name evidence="14 15" type="primary">crcB</name>
    <name evidence="14" type="synonym">fluC</name>
    <name evidence="15" type="ORF">ENN04_05400</name>
</gene>
<dbReference type="GO" id="GO:0046872">
    <property type="term" value="F:metal ion binding"/>
    <property type="evidence" value="ECO:0007669"/>
    <property type="project" value="UniProtKB-KW"/>
</dbReference>
<dbReference type="NCBIfam" id="TIGR00494">
    <property type="entry name" value="crcB"/>
    <property type="match status" value="1"/>
</dbReference>
<evidence type="ECO:0000256" key="9">
    <source>
        <dbReference type="ARBA" id="ARBA00023065"/>
    </source>
</evidence>
<feature type="binding site" evidence="14">
    <location>
        <position position="78"/>
    </location>
    <ligand>
        <name>Na(+)</name>
        <dbReference type="ChEBI" id="CHEBI:29101"/>
        <note>structural</note>
    </ligand>
</feature>
<comment type="function">
    <text evidence="14">Fluoride-specific ion channel. Important for reducing fluoride concentration in the cell, thus reducing its toxicity.</text>
</comment>
<evidence type="ECO:0000256" key="3">
    <source>
        <dbReference type="ARBA" id="ARBA00022475"/>
    </source>
</evidence>
<feature type="binding site" evidence="14">
    <location>
        <position position="75"/>
    </location>
    <ligand>
        <name>Na(+)</name>
        <dbReference type="ChEBI" id="CHEBI:29101"/>
        <note>structural</note>
    </ligand>
</feature>
<evidence type="ECO:0000256" key="14">
    <source>
        <dbReference type="HAMAP-Rule" id="MF_00454"/>
    </source>
</evidence>
<evidence type="ECO:0000313" key="15">
    <source>
        <dbReference type="EMBL" id="HHO74060.1"/>
    </source>
</evidence>
<keyword evidence="9 14" id="KW-0406">Ion transport</keyword>
<name>A0A7C5SYK3_9AQUI</name>
<dbReference type="GO" id="GO:0062054">
    <property type="term" value="F:fluoride channel activity"/>
    <property type="evidence" value="ECO:0007669"/>
    <property type="project" value="UniProtKB-UniRule"/>
</dbReference>
<keyword evidence="11 14" id="KW-0407">Ion channel</keyword>
<keyword evidence="7 14" id="KW-1133">Transmembrane helix</keyword>
<evidence type="ECO:0000256" key="2">
    <source>
        <dbReference type="ARBA" id="ARBA00022448"/>
    </source>
</evidence>
<keyword evidence="2 14" id="KW-0813">Transport</keyword>
<accession>A0A7C5SYK3</accession>
<reference evidence="15" key="1">
    <citation type="journal article" date="2020" name="mSystems">
        <title>Genome- and Community-Level Interaction Insights into Carbon Utilization and Element Cycling Functions of Hydrothermarchaeota in Hydrothermal Sediment.</title>
        <authorList>
            <person name="Zhou Z."/>
            <person name="Liu Y."/>
            <person name="Xu W."/>
            <person name="Pan J."/>
            <person name="Luo Z.H."/>
            <person name="Li M."/>
        </authorList>
    </citation>
    <scope>NUCLEOTIDE SEQUENCE [LARGE SCALE GENOMIC DNA]</scope>
    <source>
        <strain evidence="15">SpSt-114</strain>
    </source>
</reference>
<keyword evidence="8 14" id="KW-0915">Sodium</keyword>
<evidence type="ECO:0000256" key="8">
    <source>
        <dbReference type="ARBA" id="ARBA00023053"/>
    </source>
</evidence>
<organism evidence="15">
    <name type="scientific">Thermocrinis ruber</name>
    <dbReference type="NCBI Taxonomy" id="75906"/>
    <lineage>
        <taxon>Bacteria</taxon>
        <taxon>Pseudomonadati</taxon>
        <taxon>Aquificota</taxon>
        <taxon>Aquificia</taxon>
        <taxon>Aquificales</taxon>
        <taxon>Aquificaceae</taxon>
        <taxon>Thermocrinis</taxon>
    </lineage>
</organism>
<evidence type="ECO:0000256" key="11">
    <source>
        <dbReference type="ARBA" id="ARBA00023303"/>
    </source>
</evidence>
<comment type="activity regulation">
    <text evidence="14">Na(+) is not transported, but it plays an essential structural role and its presence is essential for fluoride channel function.</text>
</comment>
<keyword evidence="5 14" id="KW-0812">Transmembrane</keyword>
<proteinExistence type="inferred from homology"/>
<evidence type="ECO:0000256" key="5">
    <source>
        <dbReference type="ARBA" id="ARBA00022692"/>
    </source>
</evidence>
<evidence type="ECO:0000256" key="12">
    <source>
        <dbReference type="ARBA" id="ARBA00035120"/>
    </source>
</evidence>
<keyword evidence="6 14" id="KW-0479">Metal-binding</keyword>
<dbReference type="GO" id="GO:0140114">
    <property type="term" value="P:cellular detoxification of fluoride"/>
    <property type="evidence" value="ECO:0007669"/>
    <property type="project" value="UniProtKB-UniRule"/>
</dbReference>
<feature type="transmembrane region" description="Helical" evidence="14">
    <location>
        <begin position="100"/>
        <end position="120"/>
    </location>
</feature>
<keyword evidence="4" id="KW-0997">Cell inner membrane</keyword>
<comment type="catalytic activity">
    <reaction evidence="13">
        <text>fluoride(in) = fluoride(out)</text>
        <dbReference type="Rhea" id="RHEA:76159"/>
        <dbReference type="ChEBI" id="CHEBI:17051"/>
    </reaction>
    <physiologicalReaction direction="left-to-right" evidence="13">
        <dbReference type="Rhea" id="RHEA:76160"/>
    </physiologicalReaction>
</comment>